<evidence type="ECO:0000313" key="4">
    <source>
        <dbReference type="EMBL" id="GET02438.1"/>
    </source>
</evidence>
<feature type="region of interest" description="Disordered" evidence="1">
    <location>
        <begin position="136"/>
        <end position="175"/>
    </location>
</feature>
<name>A0A2Z6SG74_9GLOM</name>
<proteinExistence type="predicted"/>
<feature type="transmembrane region" description="Helical" evidence="2">
    <location>
        <begin position="58"/>
        <end position="84"/>
    </location>
</feature>
<keyword evidence="2" id="KW-0472">Membrane</keyword>
<dbReference type="Proteomes" id="UP000247702">
    <property type="component" value="Unassembled WGS sequence"/>
</dbReference>
<dbReference type="EMBL" id="BEXD01003952">
    <property type="protein sequence ID" value="GBC04557.1"/>
    <property type="molecule type" value="Genomic_DNA"/>
</dbReference>
<reference evidence="4" key="2">
    <citation type="submission" date="2019-10" db="EMBL/GenBank/DDBJ databases">
        <title>Conservation and host-specific expression of non-tandemly repeated heterogenous ribosome RNA gene in arbuscular mycorrhizal fungi.</title>
        <authorList>
            <person name="Maeda T."/>
            <person name="Kobayashi Y."/>
            <person name="Nakagawa T."/>
            <person name="Ezawa T."/>
            <person name="Yamaguchi K."/>
            <person name="Bino T."/>
            <person name="Nishimoto Y."/>
            <person name="Shigenobu S."/>
            <person name="Kawaguchi M."/>
        </authorList>
    </citation>
    <scope>NUCLEOTIDE SEQUENCE</scope>
    <source>
        <strain evidence="4">HR1</strain>
    </source>
</reference>
<dbReference type="AlphaFoldDB" id="A0A2Z6SG74"/>
<feature type="compositionally biased region" description="Basic and acidic residues" evidence="1">
    <location>
        <begin position="145"/>
        <end position="175"/>
    </location>
</feature>
<keyword evidence="2" id="KW-0812">Transmembrane</keyword>
<gene>
    <name evidence="4" type="ORF">RCL2_002881700</name>
    <name evidence="3" type="ORF">RclHR1_05730013</name>
</gene>
<sequence>MFVINSDNTCLQDWFTTSLKNNRHEHNYTTLTSRISTITTTLSHITYRDVPETSRQPFTIIFGLIFCAIISLIALITLLIICMLRHKSISCRSILSQWRSNRQHVNSDCNLTKHKPKLKPLHLVIKHQDYLNKKEKKKRKMSYRLQEREVHQREVRQSESDIHQENDPQQERTNAETTLREVRVRFNEVVEVIDNKIKTENEIDRIDSNGILPKSNYDNKDKNVASIDKDFDDDLAYDDLTVNDIVEILETLSDVANNLFHDHEKTYHGGAV</sequence>
<dbReference type="EMBL" id="BLAL01000311">
    <property type="protein sequence ID" value="GET02438.1"/>
    <property type="molecule type" value="Genomic_DNA"/>
</dbReference>
<evidence type="ECO:0000256" key="2">
    <source>
        <dbReference type="SAM" id="Phobius"/>
    </source>
</evidence>
<evidence type="ECO:0000313" key="3">
    <source>
        <dbReference type="EMBL" id="GBC04557.1"/>
    </source>
</evidence>
<comment type="caution">
    <text evidence="3">The sequence shown here is derived from an EMBL/GenBank/DDBJ whole genome shotgun (WGS) entry which is preliminary data.</text>
</comment>
<reference evidence="3 5" key="1">
    <citation type="submission" date="2017-11" db="EMBL/GenBank/DDBJ databases">
        <title>The genome of Rhizophagus clarus HR1 reveals common genetic basis of auxotrophy among arbuscular mycorrhizal fungi.</title>
        <authorList>
            <person name="Kobayashi Y."/>
        </authorList>
    </citation>
    <scope>NUCLEOTIDE SEQUENCE [LARGE SCALE GENOMIC DNA]</scope>
    <source>
        <strain evidence="3 5">HR1</strain>
    </source>
</reference>
<keyword evidence="5" id="KW-1185">Reference proteome</keyword>
<evidence type="ECO:0000313" key="5">
    <source>
        <dbReference type="Proteomes" id="UP000247702"/>
    </source>
</evidence>
<keyword evidence="2" id="KW-1133">Transmembrane helix</keyword>
<protein>
    <submittedName>
        <fullName evidence="3">Uncharacterized protein</fullName>
    </submittedName>
</protein>
<dbReference type="Proteomes" id="UP000615446">
    <property type="component" value="Unassembled WGS sequence"/>
</dbReference>
<organism evidence="3 5">
    <name type="scientific">Rhizophagus clarus</name>
    <dbReference type="NCBI Taxonomy" id="94130"/>
    <lineage>
        <taxon>Eukaryota</taxon>
        <taxon>Fungi</taxon>
        <taxon>Fungi incertae sedis</taxon>
        <taxon>Mucoromycota</taxon>
        <taxon>Glomeromycotina</taxon>
        <taxon>Glomeromycetes</taxon>
        <taxon>Glomerales</taxon>
        <taxon>Glomeraceae</taxon>
        <taxon>Rhizophagus</taxon>
    </lineage>
</organism>
<evidence type="ECO:0000256" key="1">
    <source>
        <dbReference type="SAM" id="MobiDB-lite"/>
    </source>
</evidence>
<accession>A0A2Z6SG74</accession>